<comment type="caution">
    <text evidence="2">The sequence shown here is derived from an EMBL/GenBank/DDBJ whole genome shotgun (WGS) entry which is preliminary data.</text>
</comment>
<proteinExistence type="predicted"/>
<keyword evidence="3" id="KW-1185">Reference proteome</keyword>
<feature type="compositionally biased region" description="Polar residues" evidence="1">
    <location>
        <begin position="235"/>
        <end position="262"/>
    </location>
</feature>
<evidence type="ECO:0000313" key="3">
    <source>
        <dbReference type="Proteomes" id="UP001386437"/>
    </source>
</evidence>
<evidence type="ECO:0000313" key="2">
    <source>
        <dbReference type="EMBL" id="MEI6000863.1"/>
    </source>
</evidence>
<feature type="compositionally biased region" description="Basic and acidic residues" evidence="1">
    <location>
        <begin position="215"/>
        <end position="227"/>
    </location>
</feature>
<accession>A0ABU8J045</accession>
<dbReference type="RefSeq" id="WP_336600718.1">
    <property type="nucleotide sequence ID" value="NZ_JACFYJ010000060.1"/>
</dbReference>
<gene>
    <name evidence="2" type="ORF">H3V53_27865</name>
</gene>
<feature type="compositionally biased region" description="Polar residues" evidence="1">
    <location>
        <begin position="270"/>
        <end position="290"/>
    </location>
</feature>
<organism evidence="2 3">
    <name type="scientific">Paraburkholderia bengalensis</name>
    <dbReference type="NCBI Taxonomy" id="2747562"/>
    <lineage>
        <taxon>Bacteria</taxon>
        <taxon>Pseudomonadati</taxon>
        <taxon>Pseudomonadota</taxon>
        <taxon>Betaproteobacteria</taxon>
        <taxon>Burkholderiales</taxon>
        <taxon>Burkholderiaceae</taxon>
        <taxon>Paraburkholderia</taxon>
    </lineage>
</organism>
<sequence>MRQTVIGVYDSYTDACSAQRALCEAGVAQADISLYSTSVSAPVEKGPRVYAPGSAGLRHHTPVFDQLEQLFARLFASGEYPPEAEDYREFVRRGGTIVSADVSDMQVDLARDVMRRMGAADIEERVNAWRNGSGNVDIAKDLPHRGSAVAREPAADRRSSASERSSAAGAQASPTLRDPGDAAEHGTVSAAGARDTPAAPRDISAVEGVPPTIRDVSDTTRDNERSDTAYPATVSGMQQVTTRSSEPQTPPSMQQTQRQGSTVPDVGLARSSSTVSARLKDSVNQPSDGSASAARAERTPMTGLVGDPIMGTPLEDDPYDDEFRKDYDAHYADTGSSFDEYRRAYTHGATLGQDERYREQDWQRVEPSAREDWESRYPESGWERFKAAVRHGWERVTGH</sequence>
<protein>
    <submittedName>
        <fullName evidence="2">Uncharacterized protein</fullName>
    </submittedName>
</protein>
<feature type="region of interest" description="Disordered" evidence="1">
    <location>
        <begin position="133"/>
        <end position="312"/>
    </location>
</feature>
<dbReference type="Proteomes" id="UP001386437">
    <property type="component" value="Unassembled WGS sequence"/>
</dbReference>
<dbReference type="EMBL" id="JACFYJ010000060">
    <property type="protein sequence ID" value="MEI6000863.1"/>
    <property type="molecule type" value="Genomic_DNA"/>
</dbReference>
<name>A0ABU8J045_9BURK</name>
<feature type="compositionally biased region" description="Low complexity" evidence="1">
    <location>
        <begin position="162"/>
        <end position="173"/>
    </location>
</feature>
<evidence type="ECO:0000256" key="1">
    <source>
        <dbReference type="SAM" id="MobiDB-lite"/>
    </source>
</evidence>
<reference evidence="2 3" key="1">
    <citation type="journal article" date="2022" name="Arch. Microbiol.">
        <title>Paraburkholderia bengalensis sp. nov. isolated from roots of Oryza sativa, IR64.</title>
        <authorList>
            <person name="Nag P."/>
            <person name="Mondal N."/>
            <person name="Sarkar J."/>
            <person name="Das S."/>
        </authorList>
    </citation>
    <scope>NUCLEOTIDE SEQUENCE [LARGE SCALE GENOMIC DNA]</scope>
    <source>
        <strain evidence="2 3">IR64_4_BI</strain>
    </source>
</reference>